<dbReference type="GO" id="GO:0016114">
    <property type="term" value="P:terpenoid biosynthetic process"/>
    <property type="evidence" value="ECO:0007669"/>
    <property type="project" value="UniProtKB-UniRule"/>
</dbReference>
<keyword evidence="8 10" id="KW-0414">Isoprene biosynthesis</keyword>
<evidence type="ECO:0000256" key="4">
    <source>
        <dbReference type="ARBA" id="ARBA00022679"/>
    </source>
</evidence>
<dbReference type="PANTHER" id="PTHR43527:SF2">
    <property type="entry name" value="4-DIPHOSPHOCYTIDYL-2-C-METHYL-D-ERYTHRITOL KINASE, CHLOROPLASTIC"/>
    <property type="match status" value="1"/>
</dbReference>
<keyword evidence="4 10" id="KW-0808">Transferase</keyword>
<feature type="active site" evidence="10">
    <location>
        <position position="13"/>
    </location>
</feature>
<dbReference type="NCBIfam" id="TIGR00154">
    <property type="entry name" value="ispE"/>
    <property type="match status" value="1"/>
</dbReference>
<evidence type="ECO:0000256" key="3">
    <source>
        <dbReference type="ARBA" id="ARBA00017473"/>
    </source>
</evidence>
<evidence type="ECO:0000313" key="14">
    <source>
        <dbReference type="Proteomes" id="UP000199647"/>
    </source>
</evidence>
<dbReference type="InterPro" id="IPR020568">
    <property type="entry name" value="Ribosomal_Su5_D2-typ_SF"/>
</dbReference>
<feature type="domain" description="GHMP kinase C-terminal" evidence="12">
    <location>
        <begin position="219"/>
        <end position="279"/>
    </location>
</feature>
<dbReference type="EMBL" id="FOFG01000001">
    <property type="protein sequence ID" value="SEP67973.1"/>
    <property type="molecule type" value="Genomic_DNA"/>
</dbReference>
<evidence type="ECO:0000256" key="1">
    <source>
        <dbReference type="ARBA" id="ARBA00009684"/>
    </source>
</evidence>
<dbReference type="InterPro" id="IPR006204">
    <property type="entry name" value="GHMP_kinase_N_dom"/>
</dbReference>
<evidence type="ECO:0000313" key="13">
    <source>
        <dbReference type="EMBL" id="SEP67973.1"/>
    </source>
</evidence>
<dbReference type="EC" id="2.7.1.148" evidence="2 10"/>
<dbReference type="Pfam" id="PF00288">
    <property type="entry name" value="GHMP_kinases_N"/>
    <property type="match status" value="1"/>
</dbReference>
<dbReference type="RefSeq" id="WP_092494760.1">
    <property type="nucleotide sequence ID" value="NZ_FOFG01000001.1"/>
</dbReference>
<feature type="domain" description="GHMP kinase N-terminal" evidence="11">
    <location>
        <begin position="70"/>
        <end position="148"/>
    </location>
</feature>
<comment type="function">
    <text evidence="10">Catalyzes the phosphorylation of the position 2 hydroxy group of 4-diphosphocytidyl-2C-methyl-D-erythritol.</text>
</comment>
<keyword evidence="7 10" id="KW-0067">ATP-binding</keyword>
<dbReference type="PANTHER" id="PTHR43527">
    <property type="entry name" value="4-DIPHOSPHOCYTIDYL-2-C-METHYL-D-ERYTHRITOL KINASE, CHLOROPLASTIC"/>
    <property type="match status" value="1"/>
</dbReference>
<evidence type="ECO:0000259" key="12">
    <source>
        <dbReference type="Pfam" id="PF08544"/>
    </source>
</evidence>
<comment type="similarity">
    <text evidence="1 10">Belongs to the GHMP kinase family. IspE subfamily.</text>
</comment>
<proteinExistence type="inferred from homology"/>
<dbReference type="HAMAP" id="MF_00061">
    <property type="entry name" value="IspE"/>
    <property type="match status" value="1"/>
</dbReference>
<reference evidence="13 14" key="1">
    <citation type="submission" date="2016-10" db="EMBL/GenBank/DDBJ databases">
        <authorList>
            <person name="de Groot N.N."/>
        </authorList>
    </citation>
    <scope>NUCLEOTIDE SEQUENCE [LARGE SCALE GENOMIC DNA]</scope>
    <source>
        <strain evidence="13 14">A52C2</strain>
    </source>
</reference>
<organism evidence="13 14">
    <name type="scientific">Faunimonas pinastri</name>
    <dbReference type="NCBI Taxonomy" id="1855383"/>
    <lineage>
        <taxon>Bacteria</taxon>
        <taxon>Pseudomonadati</taxon>
        <taxon>Pseudomonadota</taxon>
        <taxon>Alphaproteobacteria</taxon>
        <taxon>Hyphomicrobiales</taxon>
        <taxon>Afifellaceae</taxon>
        <taxon>Faunimonas</taxon>
    </lineage>
</organism>
<comment type="caution">
    <text evidence="10">Lacks conserved residue(s) required for the propagation of feature annotation.</text>
</comment>
<dbReference type="InterPro" id="IPR036554">
    <property type="entry name" value="GHMP_kinase_C_sf"/>
</dbReference>
<dbReference type="SUPFAM" id="SSF55060">
    <property type="entry name" value="GHMP Kinase, C-terminal domain"/>
    <property type="match status" value="1"/>
</dbReference>
<dbReference type="PIRSF" id="PIRSF010376">
    <property type="entry name" value="IspE"/>
    <property type="match status" value="1"/>
</dbReference>
<dbReference type="Proteomes" id="UP000199647">
    <property type="component" value="Unassembled WGS sequence"/>
</dbReference>
<evidence type="ECO:0000256" key="7">
    <source>
        <dbReference type="ARBA" id="ARBA00022840"/>
    </source>
</evidence>
<dbReference type="AlphaFoldDB" id="A0A1H8ZUM0"/>
<keyword evidence="14" id="KW-1185">Reference proteome</keyword>
<dbReference type="Gene3D" id="3.30.70.890">
    <property type="entry name" value="GHMP kinase, C-terminal domain"/>
    <property type="match status" value="1"/>
</dbReference>
<dbReference type="InterPro" id="IPR014721">
    <property type="entry name" value="Ribsml_uS5_D2-typ_fold_subgr"/>
</dbReference>
<dbReference type="Pfam" id="PF08544">
    <property type="entry name" value="GHMP_kinases_C"/>
    <property type="match status" value="1"/>
</dbReference>
<protein>
    <recommendedName>
        <fullName evidence="3 10">4-diphosphocytidyl-2-C-methyl-D-erythritol kinase</fullName>
        <shortName evidence="10">CMK</shortName>
        <ecNumber evidence="2 10">2.7.1.148</ecNumber>
    </recommendedName>
    <alternativeName>
        <fullName evidence="9 10">4-(cytidine-5'-diphospho)-2-C-methyl-D-erythritol kinase</fullName>
    </alternativeName>
</protein>
<keyword evidence="5 10" id="KW-0547">Nucleotide-binding</keyword>
<dbReference type="GO" id="GO:0019288">
    <property type="term" value="P:isopentenyl diphosphate biosynthetic process, methylerythritol 4-phosphate pathway"/>
    <property type="evidence" value="ECO:0007669"/>
    <property type="project" value="UniProtKB-UniRule"/>
</dbReference>
<evidence type="ECO:0000259" key="11">
    <source>
        <dbReference type="Pfam" id="PF00288"/>
    </source>
</evidence>
<keyword evidence="6 10" id="KW-0418">Kinase</keyword>
<dbReference type="Gene3D" id="3.30.230.10">
    <property type="match status" value="1"/>
</dbReference>
<comment type="catalytic activity">
    <reaction evidence="10">
        <text>4-CDP-2-C-methyl-D-erythritol + ATP = 4-CDP-2-C-methyl-D-erythritol 2-phosphate + ADP + H(+)</text>
        <dbReference type="Rhea" id="RHEA:18437"/>
        <dbReference type="ChEBI" id="CHEBI:15378"/>
        <dbReference type="ChEBI" id="CHEBI:30616"/>
        <dbReference type="ChEBI" id="CHEBI:57823"/>
        <dbReference type="ChEBI" id="CHEBI:57919"/>
        <dbReference type="ChEBI" id="CHEBI:456216"/>
        <dbReference type="EC" id="2.7.1.148"/>
    </reaction>
</comment>
<dbReference type="GO" id="GO:0005524">
    <property type="term" value="F:ATP binding"/>
    <property type="evidence" value="ECO:0007669"/>
    <property type="project" value="UniProtKB-UniRule"/>
</dbReference>
<dbReference type="STRING" id="1855383.SAMN05216548_101242"/>
<gene>
    <name evidence="10" type="primary">ispE</name>
    <name evidence="13" type="ORF">SAMN05216548_101242</name>
</gene>
<dbReference type="NCBIfam" id="NF011202">
    <property type="entry name" value="PRK14608.1"/>
    <property type="match status" value="1"/>
</dbReference>
<evidence type="ECO:0000256" key="9">
    <source>
        <dbReference type="ARBA" id="ARBA00032554"/>
    </source>
</evidence>
<dbReference type="InterPro" id="IPR004424">
    <property type="entry name" value="IspE"/>
</dbReference>
<feature type="active site" evidence="10">
    <location>
        <position position="141"/>
    </location>
</feature>
<dbReference type="UniPathway" id="UPA00056">
    <property type="reaction ID" value="UER00094"/>
</dbReference>
<dbReference type="SUPFAM" id="SSF54211">
    <property type="entry name" value="Ribosomal protein S5 domain 2-like"/>
    <property type="match status" value="1"/>
</dbReference>
<sequence>MPALPARWLAAAKINLALHVTAQRPDGYHDLESLVVFADLGDAVSVSRADTLSLEVSGPFAAHAPGGPENLGWRAALALDRAAGNGGRGAAIALSKEIPAGTGFGGGSADAATVLIALNTLWDLGLSNRELAGIGAPLGADIAMCVHSRALLAGGVGDAIEAVPGMPPLSMLLVWPGRSVSTPAVFRALTERSNPPLPKLGADWLRTPAAVVDYLSGTRNDLEPVARSLEPAISDALDAIAATSGCALARMSGSGAGCFGIYPDMDQARAAAVEIGCAYPDWWVRATLAS</sequence>
<evidence type="ECO:0000256" key="10">
    <source>
        <dbReference type="HAMAP-Rule" id="MF_00061"/>
    </source>
</evidence>
<dbReference type="OrthoDB" id="9809438at2"/>
<comment type="pathway">
    <text evidence="10">Isoprenoid biosynthesis; isopentenyl diphosphate biosynthesis via DXP pathway; isopentenyl diphosphate from 1-deoxy-D-xylulose 5-phosphate: step 3/6.</text>
</comment>
<evidence type="ECO:0000256" key="5">
    <source>
        <dbReference type="ARBA" id="ARBA00022741"/>
    </source>
</evidence>
<evidence type="ECO:0000256" key="6">
    <source>
        <dbReference type="ARBA" id="ARBA00022777"/>
    </source>
</evidence>
<evidence type="ECO:0000256" key="2">
    <source>
        <dbReference type="ARBA" id="ARBA00012052"/>
    </source>
</evidence>
<dbReference type="GO" id="GO:0050515">
    <property type="term" value="F:4-(cytidine 5'-diphospho)-2-C-methyl-D-erythritol kinase activity"/>
    <property type="evidence" value="ECO:0007669"/>
    <property type="project" value="UniProtKB-UniRule"/>
</dbReference>
<evidence type="ECO:0000256" key="8">
    <source>
        <dbReference type="ARBA" id="ARBA00023229"/>
    </source>
</evidence>
<dbReference type="InterPro" id="IPR013750">
    <property type="entry name" value="GHMP_kinase_C_dom"/>
</dbReference>
<accession>A0A1H8ZUM0</accession>
<name>A0A1H8ZUM0_9HYPH</name>